<comment type="caution">
    <text evidence="1">The sequence shown here is derived from an EMBL/GenBank/DDBJ whole genome shotgun (WGS) entry which is preliminary data.</text>
</comment>
<dbReference type="RefSeq" id="WP_344897718.1">
    <property type="nucleotide sequence ID" value="NZ_BAAAZP010000274.1"/>
</dbReference>
<protein>
    <submittedName>
        <fullName evidence="1">Uncharacterized protein</fullName>
    </submittedName>
</protein>
<dbReference type="Proteomes" id="UP001500902">
    <property type="component" value="Unassembled WGS sequence"/>
</dbReference>
<name>A0ABP7EQS9_9ACTN</name>
<reference evidence="2" key="1">
    <citation type="journal article" date="2019" name="Int. J. Syst. Evol. Microbiol.">
        <title>The Global Catalogue of Microorganisms (GCM) 10K type strain sequencing project: providing services to taxonomists for standard genome sequencing and annotation.</title>
        <authorList>
            <consortium name="The Broad Institute Genomics Platform"/>
            <consortium name="The Broad Institute Genome Sequencing Center for Infectious Disease"/>
            <person name="Wu L."/>
            <person name="Ma J."/>
        </authorList>
    </citation>
    <scope>NUCLEOTIDE SEQUENCE [LARGE SCALE GENOMIC DNA]</scope>
    <source>
        <strain evidence="2">JCM 16904</strain>
    </source>
</reference>
<organism evidence="1 2">
    <name type="scientific">Nonomuraea antimicrobica</name>
    <dbReference type="NCBI Taxonomy" id="561173"/>
    <lineage>
        <taxon>Bacteria</taxon>
        <taxon>Bacillati</taxon>
        <taxon>Actinomycetota</taxon>
        <taxon>Actinomycetes</taxon>
        <taxon>Streptosporangiales</taxon>
        <taxon>Streptosporangiaceae</taxon>
        <taxon>Nonomuraea</taxon>
    </lineage>
</organism>
<keyword evidence="2" id="KW-1185">Reference proteome</keyword>
<sequence length="50" mass="5251">MDRMTAALTLACDVLPVADGALIVPHVLPIHAPESVYGMTVQERLGIPPA</sequence>
<accession>A0ABP7EQS9</accession>
<proteinExistence type="predicted"/>
<evidence type="ECO:0000313" key="2">
    <source>
        <dbReference type="Proteomes" id="UP001500902"/>
    </source>
</evidence>
<evidence type="ECO:0000313" key="1">
    <source>
        <dbReference type="EMBL" id="GAA3721677.1"/>
    </source>
</evidence>
<dbReference type="EMBL" id="BAAAZP010000274">
    <property type="protein sequence ID" value="GAA3721677.1"/>
    <property type="molecule type" value="Genomic_DNA"/>
</dbReference>
<gene>
    <name evidence="1" type="ORF">GCM10022224_103880</name>
</gene>